<dbReference type="KEGG" id="thas:C6Y53_07605"/>
<accession>A0A2S0MNW5</accession>
<dbReference type="EMBL" id="CP027665">
    <property type="protein sequence ID" value="AVO37579.1"/>
    <property type="molecule type" value="Genomic_DNA"/>
</dbReference>
<name>A0A2S0MNW5_9RHOB</name>
<gene>
    <name evidence="1" type="ORF">C6Y53_07605</name>
</gene>
<evidence type="ECO:0000313" key="1">
    <source>
        <dbReference type="EMBL" id="AVO37579.1"/>
    </source>
</evidence>
<sequence length="284" mass="28637">MPGAQAAMLPDGRRMHLHHGPIDLVLDAAGPGRDAALRAARARFDSLLQELVDELPDLRRAVSCHPVLKGPVARAMLAAAAPFAPGFITPMAAVAGAVADEILAAMTGAGALTRAYVNNGGDVAVHLTGGETMTAALGSGVAGRVRMGAQCPSRGIATSGWRGRSQSLGIADSVTVLAATAAQADAAATMIANAVDLPDHPAIHRRPANSLFPDSDLGDRPVTVSVGALTPADVARALDSGQAGAETCHARGLIDAALITLSGAIRTVGALPLAEPPTQEPIHA</sequence>
<dbReference type="SUPFAM" id="SSF143631">
    <property type="entry name" value="ApbE-like"/>
    <property type="match status" value="1"/>
</dbReference>
<dbReference type="Proteomes" id="UP000237655">
    <property type="component" value="Chromosome"/>
</dbReference>
<evidence type="ECO:0000313" key="2">
    <source>
        <dbReference type="Proteomes" id="UP000237655"/>
    </source>
</evidence>
<dbReference type="AlphaFoldDB" id="A0A2S0MNW5"/>
<dbReference type="PIRSF" id="PIRSF006421">
    <property type="entry name" value="UCP006421"/>
    <property type="match status" value="1"/>
</dbReference>
<proteinExistence type="predicted"/>
<organism evidence="1 2">
    <name type="scientific">Pukyongiella litopenaei</name>
    <dbReference type="NCBI Taxonomy" id="2605946"/>
    <lineage>
        <taxon>Bacteria</taxon>
        <taxon>Pseudomonadati</taxon>
        <taxon>Pseudomonadota</taxon>
        <taxon>Alphaproteobacteria</taxon>
        <taxon>Rhodobacterales</taxon>
        <taxon>Paracoccaceae</taxon>
        <taxon>Pukyongiella</taxon>
    </lineage>
</organism>
<reference evidence="2" key="1">
    <citation type="submission" date="2018-03" db="EMBL/GenBank/DDBJ databases">
        <title>Genomic analysis of the strain SH-1 isolated from shrimp intestine.</title>
        <authorList>
            <person name="Kim Y.-S."/>
            <person name="Kim S.-E."/>
            <person name="Kim K.-H."/>
        </authorList>
    </citation>
    <scope>NUCLEOTIDE SEQUENCE [LARGE SCALE GENOMIC DNA]</scope>
    <source>
        <strain evidence="2">SH-1</strain>
    </source>
</reference>
<dbReference type="RefSeq" id="WP_106471897.1">
    <property type="nucleotide sequence ID" value="NZ_CP027665.1"/>
</dbReference>
<dbReference type="InterPro" id="IPR007183">
    <property type="entry name" value="UPF0280"/>
</dbReference>
<dbReference type="NCBIfam" id="NF003322">
    <property type="entry name" value="PRK04334.1-2"/>
    <property type="match status" value="1"/>
</dbReference>
<protein>
    <submittedName>
        <fullName evidence="1">UPF0280 family protein</fullName>
    </submittedName>
</protein>
<dbReference type="Gene3D" id="3.10.520.10">
    <property type="entry name" value="ApbE-like domains"/>
    <property type="match status" value="1"/>
</dbReference>
<keyword evidence="2" id="KW-1185">Reference proteome</keyword>
<dbReference type="InterPro" id="IPR003374">
    <property type="entry name" value="ApbE-like_sf"/>
</dbReference>